<dbReference type="EMBL" id="PJNI01000005">
    <property type="protein sequence ID" value="PKR81071.1"/>
    <property type="molecule type" value="Genomic_DNA"/>
</dbReference>
<evidence type="ECO:0000256" key="1">
    <source>
        <dbReference type="SAM" id="Coils"/>
    </source>
</evidence>
<evidence type="ECO:0008006" key="5">
    <source>
        <dbReference type="Google" id="ProtNLM"/>
    </source>
</evidence>
<keyword evidence="2" id="KW-1133">Transmembrane helix</keyword>
<protein>
    <recommendedName>
        <fullName evidence="5">Rad50/SbcC-type AAA domain-containing protein</fullName>
    </recommendedName>
</protein>
<keyword evidence="1" id="KW-0175">Coiled coil</keyword>
<feature type="coiled-coil region" evidence="1">
    <location>
        <begin position="741"/>
        <end position="768"/>
    </location>
</feature>
<keyword evidence="4" id="KW-1185">Reference proteome</keyword>
<reference evidence="3 4" key="1">
    <citation type="submission" date="2017-12" db="EMBL/GenBank/DDBJ databases">
        <title>The draft genome sequence of Brumimicrobium saltpan LHR20.</title>
        <authorList>
            <person name="Do Z.-J."/>
            <person name="Luo H.-R."/>
        </authorList>
    </citation>
    <scope>NUCLEOTIDE SEQUENCE [LARGE SCALE GENOMIC DNA]</scope>
    <source>
        <strain evidence="3 4">LHR20</strain>
    </source>
</reference>
<evidence type="ECO:0000256" key="2">
    <source>
        <dbReference type="SAM" id="Phobius"/>
    </source>
</evidence>
<sequence length="1175" mass="134899">MQQNTHRINRTTKMKKSPYTIHSLSIRKAPGFIHGLQNIDELAPNVNIIAGPNASGKSTTARAIQELIWKNEIENLSLHGTVKIDASQWEVDIDAGHIRSERNGINEEITGLPPKEGHQKYLLALHNFVEGNENDLAKEIVKQSIGGYDLEAAKNKLEYSGSINKRKSKEFKNLSEIENKFREVRNQHKALKSEEEKLAQLNKDKDKAIEADKLSQFYLKVKTYLTAKSEYTQLTRELNSFPKELEKINGDEPEQIQNLKTDVNACQAKINTAQKQIKASENQLKSLKLNPEEIDQSKIQELEERIKVLAENHREVNQLKVEIEKAKTVEKNSISAIDENINPDDWQGVNLENVKGLDTLYREAQQVLGEKYWLEAEIIDLEQELNQQKDLSHDENTYNLGINALSAWLKEPVQFEQAGISLSKVMLIASFAVLTSILGFFLGWIGIAASVIFVGIAYFMAKNTSSNSAPQSSTLKIRREDFLKTGLTPPESWETDKIIERLEELFVALSKSKENEELERRLNTCKTKLDKLEDKINSVNTEREKWLTKLQSVPSFPTIDQTDFSSLYFYLVQVQKWQEANVNRKSLESAFEIANKNIQEILDIINTIFVKANFEKASDLISAESLARELKEESQIFKNENDEIDRNRSIEEEQQKALDTYNQRLQTIYDKIGIQEHQQNELEELIQQKGNYNATKDKHFAAKQNFNKLDHALQEHSLFNEYKNEISTLAIDEAAEKQQFFTEAAKELDEIKEEITQIKTRIEEKKKGHELEDVLIQKDEALEVLYQDYENHLTSVTGSLIIEALKEETQHKNRPEVFNKANKLFNQITLGRYELILNEGNDVQFQAFDTNLKRSFRLTELSTGTRVQLLLAVRLAYIETVESVVRLPILADELLANSDDERAQAIIEALIEISRKGRQVFYFTAQEDEVKKWQTYLSKTNLESKVIRLNSEGNEVISSDQFKTEFSGFQLTHKIPSPSGKTHQEYKDFIAVPSFNVLTQNLGKMSLWYLVEDLDLLHSALEKGIKTWGQLESYHKNKGKIENLDEATFTQLSNQINVLKRFQELYKTGRSLPIDRSILQNSDAVSSSFIDKVSEKLNDLNGDPKALLQALNNGDVSRFRTDNIEELENYLLTHQYIDNNEVLDNEEIMIRLQAVISNSNLSVEDIERFLERVVS</sequence>
<keyword evidence="2" id="KW-0812">Transmembrane</keyword>
<dbReference type="AlphaFoldDB" id="A0A2I0R3B5"/>
<organism evidence="3 4">
    <name type="scientific">Brumimicrobium salinarum</name>
    <dbReference type="NCBI Taxonomy" id="2058658"/>
    <lineage>
        <taxon>Bacteria</taxon>
        <taxon>Pseudomonadati</taxon>
        <taxon>Bacteroidota</taxon>
        <taxon>Flavobacteriia</taxon>
        <taxon>Flavobacteriales</taxon>
        <taxon>Crocinitomicaceae</taxon>
        <taxon>Brumimicrobium</taxon>
    </lineage>
</organism>
<feature type="coiled-coil region" evidence="1">
    <location>
        <begin position="620"/>
        <end position="647"/>
    </location>
</feature>
<feature type="coiled-coil region" evidence="1">
    <location>
        <begin position="174"/>
        <end position="211"/>
    </location>
</feature>
<feature type="coiled-coil region" evidence="1">
    <location>
        <begin position="256"/>
        <end position="329"/>
    </location>
</feature>
<gene>
    <name evidence="3" type="ORF">CW751_05665</name>
</gene>
<evidence type="ECO:0000313" key="4">
    <source>
        <dbReference type="Proteomes" id="UP000236654"/>
    </source>
</evidence>
<accession>A0A2I0R3B5</accession>
<dbReference type="PANTHER" id="PTHR41259:SF1">
    <property type="entry name" value="DOUBLE-STRAND BREAK REPAIR RAD50 ATPASE, PUTATIVE-RELATED"/>
    <property type="match status" value="1"/>
</dbReference>
<keyword evidence="2" id="KW-0472">Membrane</keyword>
<name>A0A2I0R3B5_9FLAO</name>
<dbReference type="PANTHER" id="PTHR41259">
    <property type="entry name" value="DOUBLE-STRAND BREAK REPAIR RAD50 ATPASE, PUTATIVE-RELATED"/>
    <property type="match status" value="1"/>
</dbReference>
<proteinExistence type="predicted"/>
<feature type="coiled-coil region" evidence="1">
    <location>
        <begin position="499"/>
        <end position="549"/>
    </location>
</feature>
<dbReference type="InterPro" id="IPR027417">
    <property type="entry name" value="P-loop_NTPase"/>
</dbReference>
<feature type="transmembrane region" description="Helical" evidence="2">
    <location>
        <begin position="427"/>
        <end position="460"/>
    </location>
</feature>
<comment type="caution">
    <text evidence="3">The sequence shown here is derived from an EMBL/GenBank/DDBJ whole genome shotgun (WGS) entry which is preliminary data.</text>
</comment>
<dbReference type="SUPFAM" id="SSF52540">
    <property type="entry name" value="P-loop containing nucleoside triphosphate hydrolases"/>
    <property type="match status" value="1"/>
</dbReference>
<dbReference type="Gene3D" id="3.40.50.300">
    <property type="entry name" value="P-loop containing nucleotide triphosphate hydrolases"/>
    <property type="match status" value="2"/>
</dbReference>
<dbReference type="Proteomes" id="UP000236654">
    <property type="component" value="Unassembled WGS sequence"/>
</dbReference>
<evidence type="ECO:0000313" key="3">
    <source>
        <dbReference type="EMBL" id="PKR81071.1"/>
    </source>
</evidence>